<dbReference type="PANTHER" id="PTHR46633:SF3">
    <property type="entry name" value="SERINE_THREONINE-PROTEIN KINASE WNK (WITH NO LYSINE)-LIKE PROTEIN"/>
    <property type="match status" value="1"/>
</dbReference>
<keyword evidence="1" id="KW-1133">Transmembrane helix</keyword>
<organism evidence="2 3">
    <name type="scientific">Abeliophyllum distichum</name>
    <dbReference type="NCBI Taxonomy" id="126358"/>
    <lineage>
        <taxon>Eukaryota</taxon>
        <taxon>Viridiplantae</taxon>
        <taxon>Streptophyta</taxon>
        <taxon>Embryophyta</taxon>
        <taxon>Tracheophyta</taxon>
        <taxon>Spermatophyta</taxon>
        <taxon>Magnoliopsida</taxon>
        <taxon>eudicotyledons</taxon>
        <taxon>Gunneridae</taxon>
        <taxon>Pentapetalae</taxon>
        <taxon>asterids</taxon>
        <taxon>lamiids</taxon>
        <taxon>Lamiales</taxon>
        <taxon>Oleaceae</taxon>
        <taxon>Forsythieae</taxon>
        <taxon>Abeliophyllum</taxon>
    </lineage>
</organism>
<keyword evidence="1" id="KW-0812">Transmembrane</keyword>
<protein>
    <submittedName>
        <fullName evidence="2">Serine/threonine-protein kinase WNK (With No Lysine)-related</fullName>
    </submittedName>
</protein>
<name>A0ABD1RUW4_9LAMI</name>
<gene>
    <name evidence="2" type="ORF">Adt_27848</name>
</gene>
<dbReference type="PANTHER" id="PTHR46633">
    <property type="entry name" value="TRANSCRIPTION FACTOR MYC/MYB-RELATED"/>
    <property type="match status" value="1"/>
</dbReference>
<sequence>MKYRIRLPWYFDKKKFRPNEVNRVKISLTCVFALMAIGRPLIILKTGIMGWIKFWLMMWWDSQGGVYDRSRGNRRNMIFVWEDGFCNFSASTTEINPSECQAGSLVYEYQHYQGLQPELFFKMSHEIYNYGEGKYKYELQKKKRDQQKTSLASRMDLKELKMGYKFKFRLP</sequence>
<evidence type="ECO:0000313" key="3">
    <source>
        <dbReference type="Proteomes" id="UP001604336"/>
    </source>
</evidence>
<dbReference type="EMBL" id="JBFOLK010000008">
    <property type="protein sequence ID" value="KAL2492220.1"/>
    <property type="molecule type" value="Genomic_DNA"/>
</dbReference>
<accession>A0ABD1RUW4</accession>
<evidence type="ECO:0000313" key="2">
    <source>
        <dbReference type="EMBL" id="KAL2492220.1"/>
    </source>
</evidence>
<evidence type="ECO:0000256" key="1">
    <source>
        <dbReference type="SAM" id="Phobius"/>
    </source>
</evidence>
<keyword evidence="1" id="KW-0472">Membrane</keyword>
<dbReference type="GO" id="GO:0016301">
    <property type="term" value="F:kinase activity"/>
    <property type="evidence" value="ECO:0007669"/>
    <property type="project" value="UniProtKB-KW"/>
</dbReference>
<keyword evidence="3" id="KW-1185">Reference proteome</keyword>
<keyword evidence="2" id="KW-0418">Kinase</keyword>
<reference evidence="3" key="1">
    <citation type="submission" date="2024-07" db="EMBL/GenBank/DDBJ databases">
        <title>Two chromosome-level genome assemblies of Korean endemic species Abeliophyllum distichum and Forsythia ovata (Oleaceae).</title>
        <authorList>
            <person name="Jang H."/>
        </authorList>
    </citation>
    <scope>NUCLEOTIDE SEQUENCE [LARGE SCALE GENOMIC DNA]</scope>
</reference>
<comment type="caution">
    <text evidence="2">The sequence shown here is derived from an EMBL/GenBank/DDBJ whole genome shotgun (WGS) entry which is preliminary data.</text>
</comment>
<dbReference type="AlphaFoldDB" id="A0ABD1RUW4"/>
<proteinExistence type="predicted"/>
<keyword evidence="2" id="KW-0808">Transferase</keyword>
<feature type="transmembrane region" description="Helical" evidence="1">
    <location>
        <begin position="21"/>
        <end position="42"/>
    </location>
</feature>
<dbReference type="Proteomes" id="UP001604336">
    <property type="component" value="Unassembled WGS sequence"/>
</dbReference>